<organism evidence="2 3">
    <name type="scientific">Mycolicibacterium conceptionense</name>
    <dbReference type="NCBI Taxonomy" id="451644"/>
    <lineage>
        <taxon>Bacteria</taxon>
        <taxon>Bacillati</taxon>
        <taxon>Actinomycetota</taxon>
        <taxon>Actinomycetes</taxon>
        <taxon>Mycobacteriales</taxon>
        <taxon>Mycobacteriaceae</taxon>
        <taxon>Mycolicibacterium</taxon>
    </lineage>
</organism>
<dbReference type="EMBL" id="LZHX01000083">
    <property type="protein sequence ID" value="OBF15030.1"/>
    <property type="molecule type" value="Genomic_DNA"/>
</dbReference>
<reference evidence="2 3" key="1">
    <citation type="submission" date="2016-06" db="EMBL/GenBank/DDBJ databases">
        <authorList>
            <person name="Kjaerup R.B."/>
            <person name="Dalgaard T.S."/>
            <person name="Juul-Madsen H.R."/>
        </authorList>
    </citation>
    <scope>NUCLEOTIDE SEQUENCE [LARGE SCALE GENOMIC DNA]</scope>
    <source>
        <strain evidence="2 3">ACS1953</strain>
    </source>
</reference>
<dbReference type="AlphaFoldDB" id="A0A1A1YH46"/>
<evidence type="ECO:0000256" key="1">
    <source>
        <dbReference type="SAM" id="MobiDB-lite"/>
    </source>
</evidence>
<name>A0A1A1YH46_9MYCO</name>
<accession>A0A1A1YH46</accession>
<gene>
    <name evidence="2" type="ORF">A5726_22895</name>
</gene>
<protein>
    <submittedName>
        <fullName evidence="2">Uncharacterized protein</fullName>
    </submittedName>
</protein>
<feature type="region of interest" description="Disordered" evidence="1">
    <location>
        <begin position="65"/>
        <end position="95"/>
    </location>
</feature>
<comment type="caution">
    <text evidence="2">The sequence shown here is derived from an EMBL/GenBank/DDBJ whole genome shotgun (WGS) entry which is preliminary data.</text>
</comment>
<evidence type="ECO:0000313" key="3">
    <source>
        <dbReference type="Proteomes" id="UP000093779"/>
    </source>
</evidence>
<proteinExistence type="predicted"/>
<evidence type="ECO:0000313" key="2">
    <source>
        <dbReference type="EMBL" id="OBF15030.1"/>
    </source>
</evidence>
<dbReference type="Proteomes" id="UP000093779">
    <property type="component" value="Unassembled WGS sequence"/>
</dbReference>
<sequence>MIDAGLIAALVPEPLPPMFRLACCGQPVCIDRRVEAILHYSQCMSRIVAEDEGWFVPPKVRVTREYQPRDPTQRQPRARGAITEPRVLVHNGKAGPDRHIRMMPWSAAVQIMLQRKGFGDELSEPRRAS</sequence>